<reference evidence="1" key="1">
    <citation type="journal article" date="2015" name="Nature">
        <title>Complex archaea that bridge the gap between prokaryotes and eukaryotes.</title>
        <authorList>
            <person name="Spang A."/>
            <person name="Saw J.H."/>
            <person name="Jorgensen S.L."/>
            <person name="Zaremba-Niedzwiedzka K."/>
            <person name="Martijn J."/>
            <person name="Lind A.E."/>
            <person name="van Eijk R."/>
            <person name="Schleper C."/>
            <person name="Guy L."/>
            <person name="Ettema T.J."/>
        </authorList>
    </citation>
    <scope>NUCLEOTIDE SEQUENCE</scope>
</reference>
<evidence type="ECO:0000313" key="1">
    <source>
        <dbReference type="EMBL" id="KKK53178.1"/>
    </source>
</evidence>
<accession>A0A0F8W992</accession>
<feature type="non-terminal residue" evidence="1">
    <location>
        <position position="1"/>
    </location>
</feature>
<dbReference type="AlphaFoldDB" id="A0A0F8W992"/>
<protein>
    <submittedName>
        <fullName evidence="1">Uncharacterized protein</fullName>
    </submittedName>
</protein>
<sequence length="151" mass="16940">LEADQEFIGAITEMEGDFWKDYVLTGTAPPEDDEPLIDIPEVEGELTLIDVDEWRSAAEELREAQGLRKAAAELEDTAKDTLKGLMETIGVDAVEIPDLARLYYRYSEGRVSWKKTAEAAAEDAGKPIDAYKVEGKPYRTFKPYFLTTESE</sequence>
<proteinExistence type="predicted"/>
<organism evidence="1">
    <name type="scientific">marine sediment metagenome</name>
    <dbReference type="NCBI Taxonomy" id="412755"/>
    <lineage>
        <taxon>unclassified sequences</taxon>
        <taxon>metagenomes</taxon>
        <taxon>ecological metagenomes</taxon>
    </lineage>
</organism>
<gene>
    <name evidence="1" type="ORF">LCGC14_3097370</name>
</gene>
<name>A0A0F8W992_9ZZZZ</name>
<comment type="caution">
    <text evidence="1">The sequence shown here is derived from an EMBL/GenBank/DDBJ whole genome shotgun (WGS) entry which is preliminary data.</text>
</comment>
<dbReference type="EMBL" id="LAZR01066634">
    <property type="protein sequence ID" value="KKK53178.1"/>
    <property type="molecule type" value="Genomic_DNA"/>
</dbReference>